<dbReference type="InterPro" id="IPR032033">
    <property type="entry name" value="Cytochrome_P460"/>
</dbReference>
<sequence>MMKTKVVIRAFLFLLALGAVGVLLGAGSKPFAPNVDMKSGDLRVPEGYTSWPVLGTWSHANTEGEPGAKEYHVVYTQPETLAYYQEHEKFPDGAVLVKELLGTKTMEMTTGPTVSHATDLKGWFVLVRDTEGRFQDSKLWGDGWAWSLFMADNPAKTVSTDYKKDCMGCHLPARDMAPAHAADADKWIYTFGYPVFQK</sequence>
<evidence type="ECO:0000259" key="1">
    <source>
        <dbReference type="Pfam" id="PF16694"/>
    </source>
</evidence>
<dbReference type="RefSeq" id="WP_005007625.1">
    <property type="nucleotide sequence ID" value="NZ_HG422173.1"/>
</dbReference>
<accession>M1ZAH9</accession>
<comment type="caution">
    <text evidence="2">The sequence shown here is derived from an EMBL/GenBank/DDBJ whole genome shotgun (WGS) entry which is preliminary data.</text>
</comment>
<reference evidence="2 3" key="1">
    <citation type="journal article" date="2013" name="Front. Microbiol.">
        <title>The genome of Nitrospina gracilis illuminates the metabolism and evolution of the major marine nitrite oxidizer.</title>
        <authorList>
            <person name="Luecker S."/>
            <person name="Nowka B."/>
            <person name="Rattei T."/>
            <person name="Spieck E."/>
            <person name="and Daims H."/>
        </authorList>
    </citation>
    <scope>NUCLEOTIDE SEQUENCE [LARGE SCALE GENOMIC DNA]</scope>
    <source>
        <strain evidence="2 3">3/211</strain>
    </source>
</reference>
<dbReference type="EMBL" id="CAQJ01000030">
    <property type="protein sequence ID" value="CCQ90275.1"/>
    <property type="molecule type" value="Genomic_DNA"/>
</dbReference>
<dbReference type="HOGENOM" id="CLU_106310_1_0_0"/>
<dbReference type="InParanoid" id="M1ZAH9"/>
<proteinExistence type="predicted"/>
<dbReference type="CDD" id="cd20750">
    <property type="entry name" value="cyt_c_I"/>
    <property type="match status" value="1"/>
</dbReference>
<organism evidence="2 3">
    <name type="scientific">Nitrospina gracilis (strain 3/211)</name>
    <dbReference type="NCBI Taxonomy" id="1266370"/>
    <lineage>
        <taxon>Bacteria</taxon>
        <taxon>Pseudomonadati</taxon>
        <taxon>Nitrospinota/Tectimicrobiota group</taxon>
        <taxon>Nitrospinota</taxon>
        <taxon>Nitrospinia</taxon>
        <taxon>Nitrospinales</taxon>
        <taxon>Nitrospinaceae</taxon>
        <taxon>Nitrospina</taxon>
    </lineage>
</organism>
<keyword evidence="3" id="KW-1185">Reference proteome</keyword>
<feature type="domain" description="Cytochrome P460" evidence="1">
    <location>
        <begin position="45"/>
        <end position="175"/>
    </location>
</feature>
<evidence type="ECO:0000313" key="3">
    <source>
        <dbReference type="Proteomes" id="UP000011704"/>
    </source>
</evidence>
<dbReference type="STRING" id="1266370.NITGR_270035"/>
<gene>
    <name evidence="2" type="ORF">NITGR_270035</name>
</gene>
<dbReference type="Proteomes" id="UP000011704">
    <property type="component" value="Unassembled WGS sequence"/>
</dbReference>
<dbReference type="InterPro" id="IPR038142">
    <property type="entry name" value="Cytochrome_P460_sp"/>
</dbReference>
<dbReference type="Gene3D" id="3.50.70.20">
    <property type="entry name" value="Cytochrome P460"/>
    <property type="match status" value="1"/>
</dbReference>
<protein>
    <submittedName>
        <fullName evidence="2">Putative Cytochrome P460</fullName>
    </submittedName>
</protein>
<evidence type="ECO:0000313" key="2">
    <source>
        <dbReference type="EMBL" id="CCQ90275.1"/>
    </source>
</evidence>
<dbReference type="AlphaFoldDB" id="M1ZAH9"/>
<dbReference type="Pfam" id="PF16694">
    <property type="entry name" value="Cytochrome_P460"/>
    <property type="match status" value="1"/>
</dbReference>
<name>M1ZAH9_NITG3</name>